<proteinExistence type="predicted"/>
<sequence length="61" mass="7124">MLADMVTNKGGLRLITTRSYQINDTELPSDMIAHTWFANAHLEFKTHLRHENYESDQSFKV</sequence>
<gene>
    <name evidence="1" type="ORF">CLUMA_CG004923</name>
</gene>
<organism evidence="1 2">
    <name type="scientific">Clunio marinus</name>
    <dbReference type="NCBI Taxonomy" id="568069"/>
    <lineage>
        <taxon>Eukaryota</taxon>
        <taxon>Metazoa</taxon>
        <taxon>Ecdysozoa</taxon>
        <taxon>Arthropoda</taxon>
        <taxon>Hexapoda</taxon>
        <taxon>Insecta</taxon>
        <taxon>Pterygota</taxon>
        <taxon>Neoptera</taxon>
        <taxon>Endopterygota</taxon>
        <taxon>Diptera</taxon>
        <taxon>Nematocera</taxon>
        <taxon>Chironomoidea</taxon>
        <taxon>Chironomidae</taxon>
        <taxon>Clunio</taxon>
    </lineage>
</organism>
<name>A0A1J1HYP3_9DIPT</name>
<reference evidence="1 2" key="1">
    <citation type="submission" date="2015-04" db="EMBL/GenBank/DDBJ databases">
        <authorList>
            <person name="Syromyatnikov M.Y."/>
            <person name="Popov V.N."/>
        </authorList>
    </citation>
    <scope>NUCLEOTIDE SEQUENCE [LARGE SCALE GENOMIC DNA]</scope>
</reference>
<keyword evidence="2" id="KW-1185">Reference proteome</keyword>
<dbReference type="EMBL" id="CVRI01000020">
    <property type="protein sequence ID" value="CRK91241.1"/>
    <property type="molecule type" value="Genomic_DNA"/>
</dbReference>
<evidence type="ECO:0000313" key="1">
    <source>
        <dbReference type="EMBL" id="CRK91241.1"/>
    </source>
</evidence>
<evidence type="ECO:0000313" key="2">
    <source>
        <dbReference type="Proteomes" id="UP000183832"/>
    </source>
</evidence>
<accession>A0A1J1HYP3</accession>
<dbReference type="AlphaFoldDB" id="A0A1J1HYP3"/>
<dbReference type="Proteomes" id="UP000183832">
    <property type="component" value="Unassembled WGS sequence"/>
</dbReference>
<protein>
    <submittedName>
        <fullName evidence="1">CLUMA_CG004923, isoform A</fullName>
    </submittedName>
</protein>